<evidence type="ECO:0000313" key="2">
    <source>
        <dbReference type="Proteomes" id="UP000026915"/>
    </source>
</evidence>
<keyword evidence="2" id="KW-1185">Reference proteome</keyword>
<dbReference type="Gramene" id="EOY31646">
    <property type="protein sequence ID" value="EOY31646"/>
    <property type="gene ID" value="TCM_038624"/>
</dbReference>
<accession>A0A061GQ57</accession>
<reference evidence="1 2" key="1">
    <citation type="journal article" date="2013" name="Genome Biol.">
        <title>The genome sequence of the most widely cultivated cacao type and its use to identify candidate genes regulating pod color.</title>
        <authorList>
            <person name="Motamayor J.C."/>
            <person name="Mockaitis K."/>
            <person name="Schmutz J."/>
            <person name="Haiminen N."/>
            <person name="Iii D.L."/>
            <person name="Cornejo O."/>
            <person name="Findley S.D."/>
            <person name="Zheng P."/>
            <person name="Utro F."/>
            <person name="Royaert S."/>
            <person name="Saski C."/>
            <person name="Jenkins J."/>
            <person name="Podicheti R."/>
            <person name="Zhao M."/>
            <person name="Scheffler B.E."/>
            <person name="Stack J.C."/>
            <person name="Feltus F.A."/>
            <person name="Mustiga G.M."/>
            <person name="Amores F."/>
            <person name="Phillips W."/>
            <person name="Marelli J.P."/>
            <person name="May G.D."/>
            <person name="Shapiro H."/>
            <person name="Ma J."/>
            <person name="Bustamante C.D."/>
            <person name="Schnell R.J."/>
            <person name="Main D."/>
            <person name="Gilbert D."/>
            <person name="Parida L."/>
            <person name="Kuhn D.N."/>
        </authorList>
    </citation>
    <scope>NUCLEOTIDE SEQUENCE [LARGE SCALE GENOMIC DNA]</scope>
    <source>
        <strain evidence="2">cv. Matina 1-6</strain>
    </source>
</reference>
<evidence type="ECO:0000313" key="1">
    <source>
        <dbReference type="EMBL" id="EOY31646.1"/>
    </source>
</evidence>
<gene>
    <name evidence="1" type="ORF">TCM_038624</name>
</gene>
<proteinExistence type="predicted"/>
<dbReference type="Proteomes" id="UP000026915">
    <property type="component" value="Chromosome 9"/>
</dbReference>
<protein>
    <submittedName>
        <fullName evidence="1">Uncharacterized protein</fullName>
    </submittedName>
</protein>
<name>A0A061GQ57_THECC</name>
<dbReference type="EMBL" id="CM001887">
    <property type="protein sequence ID" value="EOY31646.1"/>
    <property type="molecule type" value="Genomic_DNA"/>
</dbReference>
<sequence length="85" mass="9773">MGIRLIDFIILHPFLYFSFHLKTKILKYVSPLSPNNQLKKQRIIGAKGRVHTEEGCAYKTHHFGLTIDPLIHSIQKIKGLQLLGH</sequence>
<dbReference type="HOGENOM" id="CLU_2517169_0_0_1"/>
<dbReference type="InParanoid" id="A0A061GQ57"/>
<organism evidence="1 2">
    <name type="scientific">Theobroma cacao</name>
    <name type="common">Cacao</name>
    <name type="synonym">Cocoa</name>
    <dbReference type="NCBI Taxonomy" id="3641"/>
    <lineage>
        <taxon>Eukaryota</taxon>
        <taxon>Viridiplantae</taxon>
        <taxon>Streptophyta</taxon>
        <taxon>Embryophyta</taxon>
        <taxon>Tracheophyta</taxon>
        <taxon>Spermatophyta</taxon>
        <taxon>Magnoliopsida</taxon>
        <taxon>eudicotyledons</taxon>
        <taxon>Gunneridae</taxon>
        <taxon>Pentapetalae</taxon>
        <taxon>rosids</taxon>
        <taxon>malvids</taxon>
        <taxon>Malvales</taxon>
        <taxon>Malvaceae</taxon>
        <taxon>Byttnerioideae</taxon>
        <taxon>Theobroma</taxon>
    </lineage>
</organism>
<dbReference type="AlphaFoldDB" id="A0A061GQ57"/>